<name>A0ABP4H1P9_9PSEU</name>
<evidence type="ECO:0000313" key="2">
    <source>
        <dbReference type="EMBL" id="GAA1241609.1"/>
    </source>
</evidence>
<dbReference type="EMBL" id="BAAALN010000007">
    <property type="protein sequence ID" value="GAA1241609.1"/>
    <property type="molecule type" value="Genomic_DNA"/>
</dbReference>
<proteinExistence type="predicted"/>
<evidence type="ECO:0000313" key="3">
    <source>
        <dbReference type="Proteomes" id="UP001500653"/>
    </source>
</evidence>
<comment type="caution">
    <text evidence="2">The sequence shown here is derived from an EMBL/GenBank/DDBJ whole genome shotgun (WGS) entry which is preliminary data.</text>
</comment>
<gene>
    <name evidence="2" type="ORF">GCM10009676_28410</name>
</gene>
<evidence type="ECO:0008006" key="4">
    <source>
        <dbReference type="Google" id="ProtNLM"/>
    </source>
</evidence>
<dbReference type="Proteomes" id="UP001500653">
    <property type="component" value="Unassembled WGS sequence"/>
</dbReference>
<evidence type="ECO:0000256" key="1">
    <source>
        <dbReference type="SAM" id="MobiDB-lite"/>
    </source>
</evidence>
<reference evidence="3" key="1">
    <citation type="journal article" date="2019" name="Int. J. Syst. Evol. Microbiol.">
        <title>The Global Catalogue of Microorganisms (GCM) 10K type strain sequencing project: providing services to taxonomists for standard genome sequencing and annotation.</title>
        <authorList>
            <consortium name="The Broad Institute Genomics Platform"/>
            <consortium name="The Broad Institute Genome Sequencing Center for Infectious Disease"/>
            <person name="Wu L."/>
            <person name="Ma J."/>
        </authorList>
    </citation>
    <scope>NUCLEOTIDE SEQUENCE [LARGE SCALE GENOMIC DNA]</scope>
    <source>
        <strain evidence="3">JCM 13023</strain>
    </source>
</reference>
<feature type="compositionally biased region" description="Gly residues" evidence="1">
    <location>
        <begin position="147"/>
        <end position="157"/>
    </location>
</feature>
<feature type="region of interest" description="Disordered" evidence="1">
    <location>
        <begin position="133"/>
        <end position="157"/>
    </location>
</feature>
<accession>A0ABP4H1P9</accession>
<sequence length="157" mass="16741">MSEDGNVLDSMVEGAGEIAGRVGEIAGNVWAGMNFVIDGKESNPGSGGGFEFDADTARGLYERANAIVHELQDQAWNARRLVETKAPADDPASQSFTKAGNEIFRRGAEHVDAEVKFYRDFARALGKAIGMYEESDEQAGKDVTKSGGEGDSGGGYW</sequence>
<organism evidence="2 3">
    <name type="scientific">Prauserella halophila</name>
    <dbReference type="NCBI Taxonomy" id="185641"/>
    <lineage>
        <taxon>Bacteria</taxon>
        <taxon>Bacillati</taxon>
        <taxon>Actinomycetota</taxon>
        <taxon>Actinomycetes</taxon>
        <taxon>Pseudonocardiales</taxon>
        <taxon>Pseudonocardiaceae</taxon>
        <taxon>Prauserella</taxon>
    </lineage>
</organism>
<dbReference type="RefSeq" id="WP_253864414.1">
    <property type="nucleotide sequence ID" value="NZ_BAAALN010000007.1"/>
</dbReference>
<keyword evidence="3" id="KW-1185">Reference proteome</keyword>
<protein>
    <recommendedName>
        <fullName evidence="4">PE domain-containing protein</fullName>
    </recommendedName>
</protein>